<dbReference type="Pfam" id="PF02365">
    <property type="entry name" value="NAM"/>
    <property type="match status" value="1"/>
</dbReference>
<keyword evidence="8" id="KW-1185">Reference proteome</keyword>
<organism evidence="7 8">
    <name type="scientific">Tanacetum coccineum</name>
    <dbReference type="NCBI Taxonomy" id="301880"/>
    <lineage>
        <taxon>Eukaryota</taxon>
        <taxon>Viridiplantae</taxon>
        <taxon>Streptophyta</taxon>
        <taxon>Embryophyta</taxon>
        <taxon>Tracheophyta</taxon>
        <taxon>Spermatophyta</taxon>
        <taxon>Magnoliopsida</taxon>
        <taxon>eudicotyledons</taxon>
        <taxon>Gunneridae</taxon>
        <taxon>Pentapetalae</taxon>
        <taxon>asterids</taxon>
        <taxon>campanulids</taxon>
        <taxon>Asterales</taxon>
        <taxon>Asteraceae</taxon>
        <taxon>Asteroideae</taxon>
        <taxon>Anthemideae</taxon>
        <taxon>Anthemidinae</taxon>
        <taxon>Tanacetum</taxon>
    </lineage>
</organism>
<sequence length="1086" mass="123348">MAPVSLPPGFRFHPTDEELVAYYLKRKINGRKIELEVIPEVDLYKCEPWDLPGKSLLPSKDLEWYFFSPRDRKYPNGSRTNRATKGGYWKATGKDRNVNSQSRAVGMKKTLVYYRGRAPHGARSDWVMHEYRLDEKECESESGLKDAYSLCRIFKKSLNAPKTTVGVHYAAAISDHSSSMDVYLEGGRGGEDMETSNYPAPLASSSSYINHGSPYMSSETSDGRWMQYLSDEAFSFPNPSFTNCGNTSNYPPSKVDIAFECARLQQRLSMPQLQVQDLPQQGSTSYVNLMNMQHTSGNMQEFATSNGPQLDIVQEILSVAQVSQDLINQNTWGGGYTSHHEDDFSFLTNNNSNNQMQDIISNRFMGDDQNMRSIEVGGVDEQLGTDRMVENLRWVGMSNKDLEMTFWDDYKSVPVENTLSFKREEHDVQDTRKTVAGESSNHNNLENSEDHFSLGLTAEDHNNSNENFLDESDLDDFTTTPSFEIFEKTKVSHGLIVSTRQVSKTYFHQVVPSQTVKVQLNPGMLYDEFKIYAGSKTSEENTKKTISPIINLFSLLLVCCFYLEESTQDDKFKDDDDSHGYNKHMNIEDEEKNEGWSISSVVLENVIWPCVTLALAISTIWDRFLKIKQAVEEEQNQPENIQELLLKLINDLQILNGIQLRQEEQAAKVSSQYWKPPIFNDDVNDYDYEESTIPLNEIDSRIPLSNAIIPVLPTLEPENSLIIGDEHLRTIPEKESDEFIKSIVEDLVLIPIESEDTSGSDSECILPSCDDFSPINVYEEKSVTFFNPLFNSNDDFTSSDDESLSDEDVPKNNVKIYSNLLFEFDDEYISIDVNPLFDEVLEDIECKVSYDSNLDESTFLVTPLSDSNEDECFTPSDNVELLLHRDPSTPMISVVSILEGRGDVDEIDAFLDIDIPTNIKDGFYDSEGDVLYLESFHSDDTTPSPPPEVFLDRDPRSLRDINDLKIMVKVFDPGIHETNFSPTYVNLPFEDHHYLSFTHVIRIFLPYFNYPVDSFLPLSSGSEDIIFDPGISAYSFYSLEPVAYKCPMEVCSSTIALDYEDSHARGFVHRPLDIQSLACLYGNPIS</sequence>
<keyword evidence="3" id="KW-0804">Transcription</keyword>
<dbReference type="PANTHER" id="PTHR31744:SF210">
    <property type="entry name" value="NAC DOMAIN-CONTAINING PROTEIN 86-LIKE"/>
    <property type="match status" value="1"/>
</dbReference>
<feature type="compositionally biased region" description="Basic and acidic residues" evidence="5">
    <location>
        <begin position="425"/>
        <end position="435"/>
    </location>
</feature>
<evidence type="ECO:0000259" key="6">
    <source>
        <dbReference type="PROSITE" id="PS51005"/>
    </source>
</evidence>
<dbReference type="EMBL" id="BQNB010013913">
    <property type="protein sequence ID" value="GJT21743.1"/>
    <property type="molecule type" value="Genomic_DNA"/>
</dbReference>
<dbReference type="Proteomes" id="UP001151760">
    <property type="component" value="Unassembled WGS sequence"/>
</dbReference>
<reference evidence="7" key="2">
    <citation type="submission" date="2022-01" db="EMBL/GenBank/DDBJ databases">
        <authorList>
            <person name="Yamashiro T."/>
            <person name="Shiraishi A."/>
            <person name="Satake H."/>
            <person name="Nakayama K."/>
        </authorList>
    </citation>
    <scope>NUCLEOTIDE SEQUENCE</scope>
</reference>
<name>A0ABQ5C553_9ASTR</name>
<accession>A0ABQ5C553</accession>
<reference evidence="7" key="1">
    <citation type="journal article" date="2022" name="Int. J. Mol. Sci.">
        <title>Draft Genome of Tanacetum Coccineum: Genomic Comparison of Closely Related Tanacetum-Family Plants.</title>
        <authorList>
            <person name="Yamashiro T."/>
            <person name="Shiraishi A."/>
            <person name="Nakayama K."/>
            <person name="Satake H."/>
        </authorList>
    </citation>
    <scope>NUCLEOTIDE SEQUENCE</scope>
</reference>
<protein>
    <submittedName>
        <fullName evidence="7">NAC domain-containing protein 86-like protein</fullName>
    </submittedName>
</protein>
<evidence type="ECO:0000256" key="4">
    <source>
        <dbReference type="ARBA" id="ARBA00023242"/>
    </source>
</evidence>
<feature type="region of interest" description="Disordered" evidence="5">
    <location>
        <begin position="425"/>
        <end position="448"/>
    </location>
</feature>
<evidence type="ECO:0000256" key="5">
    <source>
        <dbReference type="SAM" id="MobiDB-lite"/>
    </source>
</evidence>
<comment type="caution">
    <text evidence="7">The sequence shown here is derived from an EMBL/GenBank/DDBJ whole genome shotgun (WGS) entry which is preliminary data.</text>
</comment>
<evidence type="ECO:0000256" key="3">
    <source>
        <dbReference type="ARBA" id="ARBA00023163"/>
    </source>
</evidence>
<keyword evidence="1" id="KW-0805">Transcription regulation</keyword>
<dbReference type="PROSITE" id="PS51005">
    <property type="entry name" value="NAC"/>
    <property type="match status" value="1"/>
</dbReference>
<gene>
    <name evidence="7" type="ORF">Tco_0891680</name>
</gene>
<evidence type="ECO:0000313" key="8">
    <source>
        <dbReference type="Proteomes" id="UP001151760"/>
    </source>
</evidence>
<dbReference type="InterPro" id="IPR036093">
    <property type="entry name" value="NAC_dom_sf"/>
</dbReference>
<feature type="domain" description="NAC" evidence="6">
    <location>
        <begin position="6"/>
        <end position="156"/>
    </location>
</feature>
<keyword evidence="2" id="KW-0238">DNA-binding</keyword>
<dbReference type="InterPro" id="IPR003441">
    <property type="entry name" value="NAC-dom"/>
</dbReference>
<evidence type="ECO:0000256" key="1">
    <source>
        <dbReference type="ARBA" id="ARBA00023015"/>
    </source>
</evidence>
<dbReference type="SUPFAM" id="SSF101941">
    <property type="entry name" value="NAC domain"/>
    <property type="match status" value="1"/>
</dbReference>
<evidence type="ECO:0000256" key="2">
    <source>
        <dbReference type="ARBA" id="ARBA00023125"/>
    </source>
</evidence>
<dbReference type="Gene3D" id="2.170.150.80">
    <property type="entry name" value="NAC domain"/>
    <property type="match status" value="1"/>
</dbReference>
<dbReference type="PANTHER" id="PTHR31744">
    <property type="entry name" value="PROTEIN CUP-SHAPED COTYLEDON 2-RELATED"/>
    <property type="match status" value="1"/>
</dbReference>
<evidence type="ECO:0000313" key="7">
    <source>
        <dbReference type="EMBL" id="GJT21743.1"/>
    </source>
</evidence>
<proteinExistence type="predicted"/>
<keyword evidence="4" id="KW-0539">Nucleus</keyword>